<keyword evidence="4" id="KW-0813">Transport</keyword>
<evidence type="ECO:0000256" key="2">
    <source>
        <dbReference type="ARBA" id="ARBA00004567"/>
    </source>
</evidence>
<keyword evidence="11 13" id="KW-0472">Membrane</keyword>
<feature type="transmembrane region" description="Helical" evidence="13">
    <location>
        <begin position="254"/>
        <end position="272"/>
    </location>
</feature>
<feature type="transmembrane region" description="Helical" evidence="13">
    <location>
        <begin position="136"/>
        <end position="156"/>
    </location>
</feature>
<dbReference type="EMBL" id="CM035419">
    <property type="protein sequence ID" value="KAH7415736.1"/>
    <property type="molecule type" value="Genomic_DNA"/>
</dbReference>
<feature type="transmembrane region" description="Helical" evidence="13">
    <location>
        <begin position="62"/>
        <end position="82"/>
    </location>
</feature>
<comment type="similarity">
    <text evidence="3">Belongs to the NDC1 family.</text>
</comment>
<dbReference type="GO" id="GO:0031965">
    <property type="term" value="C:nuclear membrane"/>
    <property type="evidence" value="ECO:0007669"/>
    <property type="project" value="UniProtKB-SubCell"/>
</dbReference>
<evidence type="ECO:0000313" key="15">
    <source>
        <dbReference type="Proteomes" id="UP000825935"/>
    </source>
</evidence>
<dbReference type="OMA" id="DFQLCAW"/>
<evidence type="ECO:0000256" key="12">
    <source>
        <dbReference type="ARBA" id="ARBA00023242"/>
    </source>
</evidence>
<keyword evidence="7" id="KW-0653">Protein transport</keyword>
<evidence type="ECO:0000256" key="8">
    <source>
        <dbReference type="ARBA" id="ARBA00022989"/>
    </source>
</evidence>
<evidence type="ECO:0000256" key="10">
    <source>
        <dbReference type="ARBA" id="ARBA00023132"/>
    </source>
</evidence>
<organism evidence="14 15">
    <name type="scientific">Ceratopteris richardii</name>
    <name type="common">Triangle waterfern</name>
    <dbReference type="NCBI Taxonomy" id="49495"/>
    <lineage>
        <taxon>Eukaryota</taxon>
        <taxon>Viridiplantae</taxon>
        <taxon>Streptophyta</taxon>
        <taxon>Embryophyta</taxon>
        <taxon>Tracheophyta</taxon>
        <taxon>Polypodiopsida</taxon>
        <taxon>Polypodiidae</taxon>
        <taxon>Polypodiales</taxon>
        <taxon>Pteridineae</taxon>
        <taxon>Pteridaceae</taxon>
        <taxon>Parkerioideae</taxon>
        <taxon>Ceratopteris</taxon>
    </lineage>
</organism>
<dbReference type="InterPro" id="IPR019049">
    <property type="entry name" value="Nucleoporin_prot_Ndc1/Nup"/>
</dbReference>
<keyword evidence="5 13" id="KW-0812">Transmembrane</keyword>
<gene>
    <name evidence="14" type="ORF">KP509_14G058500</name>
</gene>
<sequence>MYTSAVDGGAVLRKVIQRRWIRCYIFQTMLSVPLWIFFGSSITSLCFWSKHNRLQLSLSQRFFRFLCFYLSQTVFLLGVAMVTHPEEKDAATTADIFFGILKLTWRAIVGASTGKNSPPDSAVLVQKIQTSRDQTLFFFLGAISGSLSLVSMTWTASKHLSVREEACQGAALGILFSLWFLQRKRMVLRFPIIQRSAFFTFKLGLKEIVGTSIKLAVLSVPLAELLILVLNSSSFAAFNSKKSKMSYVGRELDFVIVAAFTATLWGLTHQLVQAVHTRRYHFAPPVGTAAAETNPSDLLLQALEAEKSSLVHYLAALDLCMLSEHNSDAWRLSALFEESGETYNRVVSTCLKPLNMLTIKLAKGLDGLEEAHEKASFKQQMQLPGKDSIPSTYEVLNDDQLCCWCVRILSSLTSSSKNHDRYGVAQLRGCNGAVVSSLLSCLLVIEVYLGRRSSTQPGQTVGLHGIKWTIPSRGLDSAPEKIKGFPFPKKSQLYKKAYAIADVLRTSLYQIVTTFRKEMDGSGPGGMVVAERDWLDKGQPLYGTRELHIQCLRMLLDFKM</sequence>
<dbReference type="PANTHER" id="PTHR13269:SF6">
    <property type="entry name" value="NUCLEOPORIN NDC1"/>
    <property type="match status" value="1"/>
</dbReference>
<dbReference type="OrthoDB" id="67850at2759"/>
<comment type="caution">
    <text evidence="14">The sequence shown here is derived from an EMBL/GenBank/DDBJ whole genome shotgun (WGS) entry which is preliminary data.</text>
</comment>
<dbReference type="GO" id="GO:0015031">
    <property type="term" value="P:protein transport"/>
    <property type="evidence" value="ECO:0007669"/>
    <property type="project" value="UniProtKB-KW"/>
</dbReference>
<keyword evidence="12" id="KW-0539">Nucleus</keyword>
<evidence type="ECO:0000256" key="11">
    <source>
        <dbReference type="ARBA" id="ARBA00023136"/>
    </source>
</evidence>
<dbReference type="Proteomes" id="UP000825935">
    <property type="component" value="Chromosome 14"/>
</dbReference>
<dbReference type="GO" id="GO:0030674">
    <property type="term" value="F:protein-macromolecule adaptor activity"/>
    <property type="evidence" value="ECO:0007669"/>
    <property type="project" value="TreeGrafter"/>
</dbReference>
<reference evidence="14" key="1">
    <citation type="submission" date="2021-08" db="EMBL/GenBank/DDBJ databases">
        <title>WGS assembly of Ceratopteris richardii.</title>
        <authorList>
            <person name="Marchant D.B."/>
            <person name="Chen G."/>
            <person name="Jenkins J."/>
            <person name="Shu S."/>
            <person name="Leebens-Mack J."/>
            <person name="Grimwood J."/>
            <person name="Schmutz J."/>
            <person name="Soltis P."/>
            <person name="Soltis D."/>
            <person name="Chen Z.-H."/>
        </authorList>
    </citation>
    <scope>NUCLEOTIDE SEQUENCE</scope>
    <source>
        <strain evidence="14">Whitten #5841</strain>
        <tissue evidence="14">Leaf</tissue>
    </source>
</reference>
<evidence type="ECO:0000313" key="14">
    <source>
        <dbReference type="EMBL" id="KAH7415736.1"/>
    </source>
</evidence>
<evidence type="ECO:0000256" key="1">
    <source>
        <dbReference type="ARBA" id="ARBA00004232"/>
    </source>
</evidence>
<keyword evidence="10" id="KW-0906">Nuclear pore complex</keyword>
<dbReference type="PANTHER" id="PTHR13269">
    <property type="entry name" value="NUCLEOPORIN NDC1"/>
    <property type="match status" value="1"/>
</dbReference>
<proteinExistence type="inferred from homology"/>
<feature type="transmembrane region" description="Helical" evidence="13">
    <location>
        <begin position="23"/>
        <end position="42"/>
    </location>
</feature>
<keyword evidence="15" id="KW-1185">Reference proteome</keyword>
<accession>A0A8T2T8B2</accession>
<evidence type="ECO:0000256" key="7">
    <source>
        <dbReference type="ARBA" id="ARBA00022927"/>
    </source>
</evidence>
<dbReference type="GO" id="GO:0006999">
    <property type="term" value="P:nuclear pore organization"/>
    <property type="evidence" value="ECO:0007669"/>
    <property type="project" value="TreeGrafter"/>
</dbReference>
<evidence type="ECO:0000256" key="13">
    <source>
        <dbReference type="SAM" id="Phobius"/>
    </source>
</evidence>
<comment type="subcellular location">
    <subcellularLocation>
        <location evidence="1">Nucleus membrane</location>
        <topology evidence="1">Multi-pass membrane protein</topology>
    </subcellularLocation>
    <subcellularLocation>
        <location evidence="2">Nucleus</location>
        <location evidence="2">Nuclear pore complex</location>
    </subcellularLocation>
</comment>
<evidence type="ECO:0000256" key="4">
    <source>
        <dbReference type="ARBA" id="ARBA00022448"/>
    </source>
</evidence>
<evidence type="ECO:0000256" key="5">
    <source>
        <dbReference type="ARBA" id="ARBA00022692"/>
    </source>
</evidence>
<dbReference type="GO" id="GO:0070762">
    <property type="term" value="C:nuclear pore transmembrane ring"/>
    <property type="evidence" value="ECO:0007669"/>
    <property type="project" value="TreeGrafter"/>
</dbReference>
<keyword evidence="9" id="KW-0811">Translocation</keyword>
<dbReference type="GO" id="GO:0051028">
    <property type="term" value="P:mRNA transport"/>
    <property type="evidence" value="ECO:0007669"/>
    <property type="project" value="UniProtKB-KW"/>
</dbReference>
<evidence type="ECO:0000256" key="3">
    <source>
        <dbReference type="ARBA" id="ARBA00005760"/>
    </source>
</evidence>
<dbReference type="AlphaFoldDB" id="A0A8T2T8B2"/>
<keyword evidence="8 13" id="KW-1133">Transmembrane helix</keyword>
<evidence type="ECO:0000256" key="6">
    <source>
        <dbReference type="ARBA" id="ARBA00022816"/>
    </source>
</evidence>
<feature type="transmembrane region" description="Helical" evidence="13">
    <location>
        <begin position="215"/>
        <end position="234"/>
    </location>
</feature>
<evidence type="ECO:0000256" key="9">
    <source>
        <dbReference type="ARBA" id="ARBA00023010"/>
    </source>
</evidence>
<dbReference type="Pfam" id="PF09531">
    <property type="entry name" value="Ndc1_Nup"/>
    <property type="match status" value="1"/>
</dbReference>
<name>A0A8T2T8B2_CERRI</name>
<protein>
    <submittedName>
        <fullName evidence="14">Uncharacterized protein</fullName>
    </submittedName>
</protein>
<keyword evidence="6" id="KW-0509">mRNA transport</keyword>